<protein>
    <submittedName>
        <fullName evidence="3">Uncharacterized protein LOC114251471</fullName>
    </submittedName>
</protein>
<name>A0A6J2KGT0_BOMMA</name>
<evidence type="ECO:0000313" key="2">
    <source>
        <dbReference type="Proteomes" id="UP000504629"/>
    </source>
</evidence>
<dbReference type="KEGG" id="bman:114251471"/>
<keyword evidence="2" id="KW-1185">Reference proteome</keyword>
<feature type="chain" id="PRO_5027085227" evidence="1">
    <location>
        <begin position="19"/>
        <end position="318"/>
    </location>
</feature>
<reference evidence="3" key="1">
    <citation type="submission" date="2025-08" db="UniProtKB">
        <authorList>
            <consortium name="RefSeq"/>
        </authorList>
    </citation>
    <scope>IDENTIFICATION</scope>
    <source>
        <tissue evidence="3">Silk gland</tissue>
    </source>
</reference>
<evidence type="ECO:0000256" key="1">
    <source>
        <dbReference type="SAM" id="SignalP"/>
    </source>
</evidence>
<keyword evidence="1" id="KW-0732">Signal</keyword>
<dbReference type="OrthoDB" id="7491889at2759"/>
<gene>
    <name evidence="3" type="primary">LOC114251471</name>
</gene>
<evidence type="ECO:0000313" key="3">
    <source>
        <dbReference type="RefSeq" id="XP_028041561.1"/>
    </source>
</evidence>
<feature type="signal peptide" evidence="1">
    <location>
        <begin position="1"/>
        <end position="18"/>
    </location>
</feature>
<proteinExistence type="predicted"/>
<dbReference type="GeneID" id="114251471"/>
<sequence>MLLRILIYFCLSFTVVFARGGFGGRSGGSHSYPHSTGYSGASRGGAHTYPHSTGYSGVSRGGTHTYPHSNSISGHSESRNVHNTYTQQHNVNYGHRTEIHNHYHYNPPQQVMYGSTYHPVYHGTPPTYIYEYRNSGSRFDTLLTGLALYNLGKMSGRQEHYGGYREYTTRPGEICKLRVEKRSWDYEETRIDCKLMSSFIWEAETTSQNQQASNKVTTVVETVASSSGTRNADGTISNTNITKTVTVTDALQSRGPSIQVMPGMQCYMIRISRDTSVLQKHVDCALLQTYANSMHYNRASCLLNSTVIFVIILHCLIK</sequence>
<dbReference type="Proteomes" id="UP000504629">
    <property type="component" value="Unplaced"/>
</dbReference>
<accession>A0A6J2KGT0</accession>
<organism evidence="2 3">
    <name type="scientific">Bombyx mandarina</name>
    <name type="common">Wild silk moth</name>
    <name type="synonym">Wild silkworm</name>
    <dbReference type="NCBI Taxonomy" id="7092"/>
    <lineage>
        <taxon>Eukaryota</taxon>
        <taxon>Metazoa</taxon>
        <taxon>Ecdysozoa</taxon>
        <taxon>Arthropoda</taxon>
        <taxon>Hexapoda</taxon>
        <taxon>Insecta</taxon>
        <taxon>Pterygota</taxon>
        <taxon>Neoptera</taxon>
        <taxon>Endopterygota</taxon>
        <taxon>Lepidoptera</taxon>
        <taxon>Glossata</taxon>
        <taxon>Ditrysia</taxon>
        <taxon>Bombycoidea</taxon>
        <taxon>Bombycidae</taxon>
        <taxon>Bombycinae</taxon>
        <taxon>Bombyx</taxon>
    </lineage>
</organism>
<dbReference type="AlphaFoldDB" id="A0A6J2KGT0"/>
<dbReference type="RefSeq" id="XP_028041561.1">
    <property type="nucleotide sequence ID" value="XM_028185760.1"/>
</dbReference>